<accession>A0A5S9NMN3</accession>
<keyword evidence="1" id="KW-0472">Membrane</keyword>
<sequence>MTKSLGIRIALGLLFLLYPVMVYVGLAFFDPRWLTTLLVVTAGARFLGGQFPRRMLLLWSGAALLAIFITFIDASEVGLLAYPILVNAVFLALFAWSYINPPSIIESIARKTDPDLPESGVRYTRKVTLVWCVFFLVNGLLSLYSLTQSREFWALYNGMISYILMALLMAAEWLVRQRVKTNNVST</sequence>
<dbReference type="RefSeq" id="WP_159268754.1">
    <property type="nucleotide sequence ID" value="NZ_CACSIK010000001.1"/>
</dbReference>
<dbReference type="OrthoDB" id="8537043at2"/>
<feature type="transmembrane region" description="Helical" evidence="1">
    <location>
        <begin position="80"/>
        <end position="99"/>
    </location>
</feature>
<gene>
    <name evidence="2" type="ORF">IHBHHGIJ_02173</name>
    <name evidence="3" type="ORF">KFEGEMFD_01775</name>
</gene>
<organism evidence="2 4">
    <name type="scientific">Zhongshania aliphaticivorans</name>
    <dbReference type="NCBI Taxonomy" id="1470434"/>
    <lineage>
        <taxon>Bacteria</taxon>
        <taxon>Pseudomonadati</taxon>
        <taxon>Pseudomonadota</taxon>
        <taxon>Gammaproteobacteria</taxon>
        <taxon>Cellvibrionales</taxon>
        <taxon>Spongiibacteraceae</taxon>
        <taxon>Zhongshania</taxon>
    </lineage>
</organism>
<evidence type="ECO:0000256" key="1">
    <source>
        <dbReference type="SAM" id="Phobius"/>
    </source>
</evidence>
<keyword evidence="1" id="KW-1133">Transmembrane helix</keyword>
<dbReference type="Proteomes" id="UP000439591">
    <property type="component" value="Unassembled WGS sequence"/>
</dbReference>
<feature type="transmembrane region" description="Helical" evidence="1">
    <location>
        <begin position="127"/>
        <end position="147"/>
    </location>
</feature>
<evidence type="ECO:0008006" key="6">
    <source>
        <dbReference type="Google" id="ProtNLM"/>
    </source>
</evidence>
<evidence type="ECO:0000313" key="4">
    <source>
        <dbReference type="Proteomes" id="UP000435877"/>
    </source>
</evidence>
<protein>
    <recommendedName>
        <fullName evidence="6">DNA gyrase subunit B</fullName>
    </recommendedName>
</protein>
<evidence type="ECO:0000313" key="5">
    <source>
        <dbReference type="Proteomes" id="UP000439591"/>
    </source>
</evidence>
<proteinExistence type="predicted"/>
<evidence type="ECO:0000313" key="3">
    <source>
        <dbReference type="EMBL" id="CAA0098927.1"/>
    </source>
</evidence>
<feature type="transmembrane region" description="Helical" evidence="1">
    <location>
        <begin position="153"/>
        <end position="175"/>
    </location>
</feature>
<keyword evidence="4" id="KW-1185">Reference proteome</keyword>
<dbReference type="EMBL" id="CACSIM010000002">
    <property type="protein sequence ID" value="CAA0098927.1"/>
    <property type="molecule type" value="Genomic_DNA"/>
</dbReference>
<feature type="transmembrane region" description="Helical" evidence="1">
    <location>
        <begin position="7"/>
        <end position="26"/>
    </location>
</feature>
<reference evidence="4 5" key="1">
    <citation type="submission" date="2019-11" db="EMBL/GenBank/DDBJ databases">
        <authorList>
            <person name="Holert J."/>
        </authorList>
    </citation>
    <scope>NUCLEOTIDE SEQUENCE [LARGE SCALE GENOMIC DNA]</scope>
    <source>
        <strain evidence="3">BC3_2A</strain>
        <strain evidence="2">SB11_1A</strain>
    </source>
</reference>
<dbReference type="Proteomes" id="UP000435877">
    <property type="component" value="Unassembled WGS sequence"/>
</dbReference>
<feature type="transmembrane region" description="Helical" evidence="1">
    <location>
        <begin position="55"/>
        <end position="74"/>
    </location>
</feature>
<name>A0A5S9NMN3_9GAMM</name>
<keyword evidence="1" id="KW-0812">Transmembrane</keyword>
<dbReference type="AlphaFoldDB" id="A0A5S9NMN3"/>
<evidence type="ECO:0000313" key="2">
    <source>
        <dbReference type="EMBL" id="CAA0091578.1"/>
    </source>
</evidence>
<dbReference type="EMBL" id="CACSIK010000001">
    <property type="protein sequence ID" value="CAA0091578.1"/>
    <property type="molecule type" value="Genomic_DNA"/>
</dbReference>